<dbReference type="EMBL" id="JH431581">
    <property type="status" value="NOT_ANNOTATED_CDS"/>
    <property type="molecule type" value="Genomic_DNA"/>
</dbReference>
<dbReference type="GO" id="GO:0048018">
    <property type="term" value="F:receptor ligand activity"/>
    <property type="evidence" value="ECO:0007669"/>
    <property type="project" value="TreeGrafter"/>
</dbReference>
<feature type="domain" description="CTCK" evidence="7">
    <location>
        <begin position="48"/>
        <end position="139"/>
    </location>
</feature>
<keyword evidence="3 6" id="KW-0732">Signal</keyword>
<dbReference type="PANTHER" id="PTHR15283:SF5">
    <property type="entry name" value="NEUROBLASTOMA SUPPRESSOR OF TUMORIGENICITY 1"/>
    <property type="match status" value="1"/>
</dbReference>
<dbReference type="InterPro" id="IPR006207">
    <property type="entry name" value="Cys_knot_C"/>
</dbReference>
<feature type="signal peptide" evidence="6">
    <location>
        <begin position="1"/>
        <end position="26"/>
    </location>
</feature>
<evidence type="ECO:0000256" key="3">
    <source>
        <dbReference type="ARBA" id="ARBA00022729"/>
    </source>
</evidence>
<reference evidence="9" key="1">
    <citation type="submission" date="2011-05" db="EMBL/GenBank/DDBJ databases">
        <authorList>
            <person name="Richards S.R."/>
            <person name="Qu J."/>
            <person name="Jiang H."/>
            <person name="Jhangiani S.N."/>
            <person name="Agravi P."/>
            <person name="Goodspeed R."/>
            <person name="Gross S."/>
            <person name="Mandapat C."/>
            <person name="Jackson L."/>
            <person name="Mathew T."/>
            <person name="Pu L."/>
            <person name="Thornton R."/>
            <person name="Saada N."/>
            <person name="Wilczek-Boney K.B."/>
            <person name="Lee S."/>
            <person name="Kovar C."/>
            <person name="Wu Y."/>
            <person name="Scherer S.E."/>
            <person name="Worley K.C."/>
            <person name="Muzny D.M."/>
            <person name="Gibbs R."/>
        </authorList>
    </citation>
    <scope>NUCLEOTIDE SEQUENCE</scope>
    <source>
        <strain evidence="9">Brora</strain>
    </source>
</reference>
<keyword evidence="9" id="KW-1185">Reference proteome</keyword>
<dbReference type="InterPro" id="IPR029034">
    <property type="entry name" value="Cystine-knot_cytokine"/>
</dbReference>
<evidence type="ECO:0000256" key="5">
    <source>
        <dbReference type="PROSITE-ProRule" id="PRU00039"/>
    </source>
</evidence>
<dbReference type="InterPro" id="IPR004133">
    <property type="entry name" value="DAN_dom"/>
</dbReference>
<keyword evidence="4" id="KW-1015">Disulfide bond</keyword>
<dbReference type="eggNOG" id="ENOG502RYP0">
    <property type="taxonomic scope" value="Eukaryota"/>
</dbReference>
<name>T1JM76_STRMM</name>
<proteinExistence type="predicted"/>
<dbReference type="GO" id="GO:0036122">
    <property type="term" value="F:BMP binding"/>
    <property type="evidence" value="ECO:0007669"/>
    <property type="project" value="TreeGrafter"/>
</dbReference>
<dbReference type="PhylomeDB" id="T1JM76"/>
<dbReference type="Pfam" id="PF03045">
    <property type="entry name" value="DAN"/>
    <property type="match status" value="1"/>
</dbReference>
<evidence type="ECO:0000256" key="1">
    <source>
        <dbReference type="ARBA" id="ARBA00004613"/>
    </source>
</evidence>
<dbReference type="Proteomes" id="UP000014500">
    <property type="component" value="Unassembled WGS sequence"/>
</dbReference>
<evidence type="ECO:0000256" key="4">
    <source>
        <dbReference type="ARBA" id="ARBA00023157"/>
    </source>
</evidence>
<evidence type="ECO:0000256" key="6">
    <source>
        <dbReference type="SAM" id="SignalP"/>
    </source>
</evidence>
<reference evidence="8" key="2">
    <citation type="submission" date="2015-02" db="UniProtKB">
        <authorList>
            <consortium name="EnsemblMetazoa"/>
        </authorList>
    </citation>
    <scope>IDENTIFICATION</scope>
</reference>
<evidence type="ECO:0000256" key="2">
    <source>
        <dbReference type="ARBA" id="ARBA00022525"/>
    </source>
</evidence>
<organism evidence="8 9">
    <name type="scientific">Strigamia maritima</name>
    <name type="common">European centipede</name>
    <name type="synonym">Geophilus maritimus</name>
    <dbReference type="NCBI Taxonomy" id="126957"/>
    <lineage>
        <taxon>Eukaryota</taxon>
        <taxon>Metazoa</taxon>
        <taxon>Ecdysozoa</taxon>
        <taxon>Arthropoda</taxon>
        <taxon>Myriapoda</taxon>
        <taxon>Chilopoda</taxon>
        <taxon>Pleurostigmophora</taxon>
        <taxon>Geophilomorpha</taxon>
        <taxon>Linotaeniidae</taxon>
        <taxon>Strigamia</taxon>
    </lineage>
</organism>
<keyword evidence="2" id="KW-0964">Secreted</keyword>
<evidence type="ECO:0000259" key="7">
    <source>
        <dbReference type="PROSITE" id="PS01225"/>
    </source>
</evidence>
<dbReference type="STRING" id="126957.T1JM76"/>
<dbReference type="HOGENOM" id="CLU_1152972_0_0_1"/>
<dbReference type="GO" id="GO:0009887">
    <property type="term" value="P:animal organ morphogenesis"/>
    <property type="evidence" value="ECO:0007669"/>
    <property type="project" value="TreeGrafter"/>
</dbReference>
<accession>T1JM76</accession>
<dbReference type="EnsemblMetazoa" id="SMAR014956-RA">
    <property type="protein sequence ID" value="SMAR014956-PA"/>
    <property type="gene ID" value="SMAR014956"/>
</dbReference>
<dbReference type="GO" id="GO:0038098">
    <property type="term" value="P:sequestering of BMP from receptor via BMP binding"/>
    <property type="evidence" value="ECO:0007669"/>
    <property type="project" value="TreeGrafter"/>
</dbReference>
<sequence>MKLAMLTGLHSTYLVLFFILITQAEGNFIPKEHKVHNIVLYPDKHSWCKVTPIKQVISHTGCQTKNIDNNVCVGTCFSFSVPKTIPETPGDDQLHYCDSCQSSDSSWIIVSLDCPDDTNQPKVEKSVEIISNCSCISCQEKPHLEPRPADEEEEDYEEDQENLKQMYDTLKHVGHLAGRKNSAVANTPGHVSTNKHLDLLEEADDSQGEGEIDEETFRQAYNSGPLWKSVKKLVSAFFTLL</sequence>
<dbReference type="GO" id="GO:0005615">
    <property type="term" value="C:extracellular space"/>
    <property type="evidence" value="ECO:0007669"/>
    <property type="project" value="TreeGrafter"/>
</dbReference>
<dbReference type="PANTHER" id="PTHR15283">
    <property type="entry name" value="GREMLIN 1"/>
    <property type="match status" value="1"/>
</dbReference>
<comment type="subcellular location">
    <subcellularLocation>
        <location evidence="1">Secreted</location>
    </subcellularLocation>
</comment>
<feature type="chain" id="PRO_5004590658" description="CTCK domain-containing protein" evidence="6">
    <location>
        <begin position="27"/>
        <end position="241"/>
    </location>
</feature>
<dbReference type="SMART" id="SM00041">
    <property type="entry name" value="CT"/>
    <property type="match status" value="1"/>
</dbReference>
<evidence type="ECO:0000313" key="8">
    <source>
        <dbReference type="EnsemblMetazoa" id="SMAR014956-PA"/>
    </source>
</evidence>
<dbReference type="AlphaFoldDB" id="T1JM76"/>
<dbReference type="Gene3D" id="2.10.90.10">
    <property type="entry name" value="Cystine-knot cytokines"/>
    <property type="match status" value="1"/>
</dbReference>
<evidence type="ECO:0000313" key="9">
    <source>
        <dbReference type="Proteomes" id="UP000014500"/>
    </source>
</evidence>
<protein>
    <recommendedName>
        <fullName evidence="7">CTCK domain-containing protein</fullName>
    </recommendedName>
</protein>
<comment type="caution">
    <text evidence="5">Lacks conserved residue(s) required for the propagation of feature annotation.</text>
</comment>
<dbReference type="PROSITE" id="PS01225">
    <property type="entry name" value="CTCK_2"/>
    <property type="match status" value="1"/>
</dbReference>